<dbReference type="RefSeq" id="WP_039164121.1">
    <property type="nucleotide sequence ID" value="NZ_JPJQ01000041.1"/>
</dbReference>
<dbReference type="EMBL" id="JPJQ01000041">
    <property type="protein sequence ID" value="KGQ60827.1"/>
    <property type="molecule type" value="Genomic_DNA"/>
</dbReference>
<gene>
    <name evidence="1" type="ORF">IO48_09200</name>
</gene>
<comment type="caution">
    <text evidence="1">The sequence shown here is derived from an EMBL/GenBank/DDBJ whole genome shotgun (WGS) entry which is preliminary data.</text>
</comment>
<accession>A0A0A2ZZD7</accession>
<sequence>MYIISDKNNRVVGVSNTATEAPTGCTVSYISLSTTLDKNIADYVIDGDNVRYAPDLCSLRFIAKNRCEEEFNALYNAKFFDYKNNVALPFDTELNNAIRLELNAYVKDPTSSTPVCDQLANAIGETDLHKFRKDKYDEILYHDLALASLLGQKIKMFRFIDQCNDADVLRTFRPNFVYASYSNIRWRV</sequence>
<protein>
    <submittedName>
        <fullName evidence="1">Uncharacterized protein</fullName>
    </submittedName>
</protein>
<proteinExistence type="predicted"/>
<organism evidence="1 2">
    <name type="scientific">Gallibacterium anatis 4895</name>
    <dbReference type="NCBI Taxonomy" id="1396510"/>
    <lineage>
        <taxon>Bacteria</taxon>
        <taxon>Pseudomonadati</taxon>
        <taxon>Pseudomonadota</taxon>
        <taxon>Gammaproteobacteria</taxon>
        <taxon>Pasteurellales</taxon>
        <taxon>Pasteurellaceae</taxon>
        <taxon>Gallibacterium</taxon>
    </lineage>
</organism>
<dbReference type="AlphaFoldDB" id="A0A0A2ZZD7"/>
<name>A0A0A2ZZD7_9PAST</name>
<dbReference type="Proteomes" id="UP000030554">
    <property type="component" value="Unassembled WGS sequence"/>
</dbReference>
<evidence type="ECO:0000313" key="2">
    <source>
        <dbReference type="Proteomes" id="UP000030554"/>
    </source>
</evidence>
<reference evidence="1 2" key="1">
    <citation type="submission" date="2014-07" db="EMBL/GenBank/DDBJ databases">
        <title>Chaperone-usher fimbriae in a diverse selection of Gallibacterium genomes.</title>
        <authorList>
            <person name="Kudirkiene E."/>
            <person name="Bager R.J."/>
            <person name="Johnson T.J."/>
            <person name="Bojesen A.M."/>
        </authorList>
    </citation>
    <scope>NUCLEOTIDE SEQUENCE [LARGE SCALE GENOMIC DNA]</scope>
    <source>
        <strain evidence="1 2">4895</strain>
    </source>
</reference>
<evidence type="ECO:0000313" key="1">
    <source>
        <dbReference type="EMBL" id="KGQ60827.1"/>
    </source>
</evidence>